<sequence>MVCCRSMGEDRVGMTTKSAVLMASSTTAPFGGVSMTISSPLRSGRRSRMRRISAWFFDTTGKGSGSSASSAACAHNVALPCGSVSTTVTLSPDLWAAVAIASELVVLPTPPLMLITPMIILPPCY</sequence>
<reference evidence="1" key="1">
    <citation type="journal article" date="2004" name="Plasmid">
        <title>Molecular characterization of three plasmids from Bifidobacterium longum.</title>
        <authorList>
            <person name="Corneau N."/>
            <person name="Emond E."/>
            <person name="LaPointe G."/>
        </authorList>
    </citation>
    <scope>NUCLEOTIDE SEQUENCE</scope>
    <source>
        <strain evidence="1">RW041</strain>
        <plasmid evidence="1">pNAC3</plasmid>
    </source>
</reference>
<evidence type="ECO:0000313" key="1">
    <source>
        <dbReference type="EMBL" id="AAM66782.1"/>
    </source>
</evidence>
<dbReference type="EMBL" id="AY112722">
    <property type="protein sequence ID" value="AAM66782.1"/>
    <property type="molecule type" value="Genomic_DNA"/>
</dbReference>
<name>Q83YJ6_BIFLN</name>
<proteinExistence type="predicted"/>
<keyword evidence="1" id="KW-0614">Plasmid</keyword>
<accession>Q83YJ6</accession>
<protein>
    <submittedName>
        <fullName evidence="1">Uncharacterized protein</fullName>
    </submittedName>
</protein>
<dbReference type="AlphaFoldDB" id="Q83YJ6"/>
<organism evidence="1">
    <name type="scientific">Bifidobacterium longum</name>
    <dbReference type="NCBI Taxonomy" id="216816"/>
    <lineage>
        <taxon>Bacteria</taxon>
        <taxon>Bacillati</taxon>
        <taxon>Actinomycetota</taxon>
        <taxon>Actinomycetes</taxon>
        <taxon>Bifidobacteriales</taxon>
        <taxon>Bifidobacteriaceae</taxon>
        <taxon>Bifidobacterium</taxon>
    </lineage>
</organism>
<geneLocation type="plasmid" evidence="1">
    <name>pNAC3</name>
</geneLocation>